<protein>
    <submittedName>
        <fullName evidence="1">Uncharacterized protein</fullName>
    </submittedName>
</protein>
<evidence type="ECO:0000313" key="2">
    <source>
        <dbReference type="Proteomes" id="UP000502196"/>
    </source>
</evidence>
<reference evidence="1 2" key="1">
    <citation type="submission" date="2020-04" db="EMBL/GenBank/DDBJ databases">
        <authorList>
            <person name="Hogendoorn C."/>
        </authorList>
    </citation>
    <scope>NUCLEOTIDE SEQUENCE [LARGE SCALE GENOMIC DNA]</scope>
    <source>
        <strain evidence="1">COOX1</strain>
    </source>
</reference>
<evidence type="ECO:0000313" key="1">
    <source>
        <dbReference type="EMBL" id="CAB3395736.1"/>
    </source>
</evidence>
<proteinExistence type="predicted"/>
<sequence length="32" mass="3793">MLIFMNNDLSNTFLAVNHDRQPRVVGDNNYRK</sequence>
<dbReference type="Proteomes" id="UP000502196">
    <property type="component" value="Chromosome"/>
</dbReference>
<dbReference type="EMBL" id="LR792683">
    <property type="protein sequence ID" value="CAB3395736.1"/>
    <property type="molecule type" value="Genomic_DNA"/>
</dbReference>
<name>A0A6F9EGX1_9BACL</name>
<organism evidence="1 2">
    <name type="scientific">Kyrpidia spormannii</name>
    <dbReference type="NCBI Taxonomy" id="2055160"/>
    <lineage>
        <taxon>Bacteria</taxon>
        <taxon>Bacillati</taxon>
        <taxon>Bacillota</taxon>
        <taxon>Bacilli</taxon>
        <taxon>Bacillales</taxon>
        <taxon>Alicyclobacillaceae</taxon>
        <taxon>Kyrpidia</taxon>
    </lineage>
</organism>
<gene>
    <name evidence="1" type="ORF">COOX1_3060</name>
</gene>
<accession>A0A6F9EGX1</accession>
<dbReference type="AlphaFoldDB" id="A0A6F9EGX1"/>